<evidence type="ECO:0000313" key="3">
    <source>
        <dbReference type="Proteomes" id="UP001374535"/>
    </source>
</evidence>
<name>A0AAQ3S9F8_VIGMU</name>
<protein>
    <submittedName>
        <fullName evidence="2">Uncharacterized protein</fullName>
    </submittedName>
</protein>
<accession>A0AAQ3S9F8</accession>
<feature type="region of interest" description="Disordered" evidence="1">
    <location>
        <begin position="95"/>
        <end position="117"/>
    </location>
</feature>
<organism evidence="2 3">
    <name type="scientific">Vigna mungo</name>
    <name type="common">Black gram</name>
    <name type="synonym">Phaseolus mungo</name>
    <dbReference type="NCBI Taxonomy" id="3915"/>
    <lineage>
        <taxon>Eukaryota</taxon>
        <taxon>Viridiplantae</taxon>
        <taxon>Streptophyta</taxon>
        <taxon>Embryophyta</taxon>
        <taxon>Tracheophyta</taxon>
        <taxon>Spermatophyta</taxon>
        <taxon>Magnoliopsida</taxon>
        <taxon>eudicotyledons</taxon>
        <taxon>Gunneridae</taxon>
        <taxon>Pentapetalae</taxon>
        <taxon>rosids</taxon>
        <taxon>fabids</taxon>
        <taxon>Fabales</taxon>
        <taxon>Fabaceae</taxon>
        <taxon>Papilionoideae</taxon>
        <taxon>50 kb inversion clade</taxon>
        <taxon>NPAAA clade</taxon>
        <taxon>indigoferoid/millettioid clade</taxon>
        <taxon>Phaseoleae</taxon>
        <taxon>Vigna</taxon>
    </lineage>
</organism>
<sequence>MLQTADNISHIDFLLQMCFYILHGRVDLEELSSVRFPVTLPSFSHLLYPRRRRVCSNNKNKKKNEFEFKFEGEMERKKGKGYQFQCSGQFARRPIYQSRNQHNTNRTPWRKGERIYL</sequence>
<reference evidence="2 3" key="1">
    <citation type="journal article" date="2023" name="Life. Sci Alliance">
        <title>Evolutionary insights into 3D genome organization and epigenetic landscape of Vigna mungo.</title>
        <authorList>
            <person name="Junaid A."/>
            <person name="Singh B."/>
            <person name="Bhatia S."/>
        </authorList>
    </citation>
    <scope>NUCLEOTIDE SEQUENCE [LARGE SCALE GENOMIC DNA]</scope>
    <source>
        <strain evidence="2">Urdbean</strain>
    </source>
</reference>
<evidence type="ECO:0000256" key="1">
    <source>
        <dbReference type="SAM" id="MobiDB-lite"/>
    </source>
</evidence>
<feature type="compositionally biased region" description="Polar residues" evidence="1">
    <location>
        <begin position="97"/>
        <end position="107"/>
    </location>
</feature>
<keyword evidence="3" id="KW-1185">Reference proteome</keyword>
<proteinExistence type="predicted"/>
<dbReference type="AlphaFoldDB" id="A0AAQ3S9F8"/>
<dbReference type="Proteomes" id="UP001374535">
    <property type="component" value="Chromosome 2"/>
</dbReference>
<evidence type="ECO:0000313" key="2">
    <source>
        <dbReference type="EMBL" id="WVZ20494.1"/>
    </source>
</evidence>
<gene>
    <name evidence="2" type="ORF">V8G54_007816</name>
</gene>
<dbReference type="EMBL" id="CP144699">
    <property type="protein sequence ID" value="WVZ20494.1"/>
    <property type="molecule type" value="Genomic_DNA"/>
</dbReference>